<evidence type="ECO:0000256" key="1">
    <source>
        <dbReference type="SAM" id="MobiDB-lite"/>
    </source>
</evidence>
<evidence type="ECO:0000313" key="2">
    <source>
        <dbReference type="EMBL" id="CAP57763.1"/>
    </source>
</evidence>
<dbReference type="KEGG" id="gdi:GDI3820"/>
<gene>
    <name evidence="2" type="ordered locus">GDI3820</name>
</gene>
<protein>
    <submittedName>
        <fullName evidence="2">Uncharacterized protein</fullName>
    </submittedName>
</protein>
<keyword evidence="3" id="KW-1185">Reference proteome</keyword>
<dbReference type="Proteomes" id="UP000001176">
    <property type="component" value="Chromosome"/>
</dbReference>
<dbReference type="AlphaFoldDB" id="A9H9X4"/>
<reference evidence="2 3" key="1">
    <citation type="journal article" date="2009" name="BMC Genomics">
        <title>Complete genome sequence of the sugarcane nitrogen-fixing endophyte Gluconacetobacter diazotrophicus Pal5.</title>
        <authorList>
            <person name="Bertalan M."/>
            <person name="Albano R."/>
            <person name="Padua V."/>
            <person name="Rouws L."/>
            <person name="Rojas C."/>
            <person name="Hemerly A."/>
            <person name="Teixeira K."/>
            <person name="Schwab S."/>
            <person name="Araujo J."/>
            <person name="Oliveira A."/>
            <person name="Franca L."/>
            <person name="Magalhaes V."/>
            <person name="Alqueres S."/>
            <person name="Cardoso A."/>
            <person name="Almeida W."/>
            <person name="Loureiro M.M."/>
            <person name="Nogueira E."/>
            <person name="Cidade D."/>
            <person name="Oliveira D."/>
            <person name="Simao T."/>
            <person name="Macedo J."/>
            <person name="Valadao A."/>
            <person name="Dreschsel M."/>
            <person name="Freitas F."/>
            <person name="Vidal M."/>
            <person name="Guedes H."/>
            <person name="Rodrigues E."/>
            <person name="Meneses C."/>
            <person name="Brioso P."/>
            <person name="Pozzer L."/>
            <person name="Figueiredo D."/>
            <person name="Montano H."/>
            <person name="Junior J."/>
            <person name="Filho G."/>
            <person name="Flores V."/>
            <person name="Ferreira B."/>
            <person name="Branco A."/>
            <person name="Gonzalez P."/>
            <person name="Guillobel H."/>
            <person name="Lemos M."/>
            <person name="Seibel L."/>
            <person name="Macedo J."/>
            <person name="Alves-Ferreira M."/>
            <person name="Sachetto-Martins G."/>
            <person name="Coelho A."/>
            <person name="Santos E."/>
            <person name="Amaral G."/>
            <person name="Neves A."/>
            <person name="Pacheco A.B."/>
            <person name="Carvalho D."/>
            <person name="Lery L."/>
            <person name="Bisch P."/>
            <person name="Rossle S.C."/>
            <person name="Urmenyi T."/>
            <person name="Kruger W.V."/>
            <person name="Martins O."/>
            <person name="Baldani J.I."/>
            <person name="Ferreira P.C."/>
        </authorList>
    </citation>
    <scope>NUCLEOTIDE SEQUENCE [LARGE SCALE GENOMIC DNA]</scope>
    <source>
        <strain evidence="3">ATCC 49037 / DSM 5601 / CCUG 37298 / CIP 103539 / LMG 7603 / PAl5</strain>
    </source>
</reference>
<sequence length="56" mass="5894">MWVGGSPCSASAGHGPSGRCRKDTVLPDVDGLSGCISGCVQYFLRNDMNTIINVHL</sequence>
<proteinExistence type="predicted"/>
<evidence type="ECO:0000313" key="3">
    <source>
        <dbReference type="Proteomes" id="UP000001176"/>
    </source>
</evidence>
<feature type="region of interest" description="Disordered" evidence="1">
    <location>
        <begin position="1"/>
        <end position="20"/>
    </location>
</feature>
<name>A9H9X4_GLUDA</name>
<accession>A9H9X4</accession>
<dbReference type="EMBL" id="AM889285">
    <property type="protein sequence ID" value="CAP57763.1"/>
    <property type="molecule type" value="Genomic_DNA"/>
</dbReference>
<organism evidence="2 3">
    <name type="scientific">Gluconacetobacter diazotrophicus (strain ATCC 49037 / DSM 5601 / CCUG 37298 / CIP 103539 / LMG 7603 / PAl5)</name>
    <dbReference type="NCBI Taxonomy" id="272568"/>
    <lineage>
        <taxon>Bacteria</taxon>
        <taxon>Pseudomonadati</taxon>
        <taxon>Pseudomonadota</taxon>
        <taxon>Alphaproteobacteria</taxon>
        <taxon>Acetobacterales</taxon>
        <taxon>Acetobacteraceae</taxon>
        <taxon>Gluconacetobacter</taxon>
    </lineage>
</organism>